<gene>
    <name evidence="2" type="ORF">AAF712_002960</name>
</gene>
<evidence type="ECO:0000313" key="3">
    <source>
        <dbReference type="Proteomes" id="UP001437256"/>
    </source>
</evidence>
<proteinExistence type="predicted"/>
<feature type="signal peptide" evidence="1">
    <location>
        <begin position="1"/>
        <end position="17"/>
    </location>
</feature>
<evidence type="ECO:0000313" key="2">
    <source>
        <dbReference type="EMBL" id="KAL0070063.1"/>
    </source>
</evidence>
<sequence length="179" mass="18274">MRFNAFFVVLSAASALATPFKRDVATVKADIATISTQTTALDTAITNYPNPGGTLAQALAIHSSAVALDNSVKKGTTDTQGTPAFSEADGQSILASVQAIVPTIQHALQQIVAKKPAIDALPVGGVPALVLQDLKNLNMDTGAFADALIAKAPADLVAQANQIKTTIANAFATAIAAYS</sequence>
<organism evidence="2 3">
    <name type="scientific">Marasmius tenuissimus</name>
    <dbReference type="NCBI Taxonomy" id="585030"/>
    <lineage>
        <taxon>Eukaryota</taxon>
        <taxon>Fungi</taxon>
        <taxon>Dikarya</taxon>
        <taxon>Basidiomycota</taxon>
        <taxon>Agaricomycotina</taxon>
        <taxon>Agaricomycetes</taxon>
        <taxon>Agaricomycetidae</taxon>
        <taxon>Agaricales</taxon>
        <taxon>Marasmiineae</taxon>
        <taxon>Marasmiaceae</taxon>
        <taxon>Marasmius</taxon>
    </lineage>
</organism>
<keyword evidence="1" id="KW-0732">Signal</keyword>
<name>A0ABR3A8Q3_9AGAR</name>
<evidence type="ECO:0000256" key="1">
    <source>
        <dbReference type="SAM" id="SignalP"/>
    </source>
</evidence>
<dbReference type="InterPro" id="IPR021054">
    <property type="entry name" value="Cell_wall_mannoprotein_1"/>
</dbReference>
<protein>
    <recommendedName>
        <fullName evidence="4">Hydrophobic surface binding protein</fullName>
    </recommendedName>
</protein>
<dbReference type="EMBL" id="JBBXMP010000009">
    <property type="protein sequence ID" value="KAL0070063.1"/>
    <property type="molecule type" value="Genomic_DNA"/>
</dbReference>
<dbReference type="Pfam" id="PF12296">
    <property type="entry name" value="HsbA"/>
    <property type="match status" value="1"/>
</dbReference>
<comment type="caution">
    <text evidence="2">The sequence shown here is derived from an EMBL/GenBank/DDBJ whole genome shotgun (WGS) entry which is preliminary data.</text>
</comment>
<dbReference type="Gene3D" id="1.20.1280.140">
    <property type="match status" value="1"/>
</dbReference>
<dbReference type="Proteomes" id="UP001437256">
    <property type="component" value="Unassembled WGS sequence"/>
</dbReference>
<reference evidence="2 3" key="1">
    <citation type="submission" date="2024-05" db="EMBL/GenBank/DDBJ databases">
        <title>A draft genome resource for the thread blight pathogen Marasmius tenuissimus strain MS-2.</title>
        <authorList>
            <person name="Yulfo-Soto G.E."/>
            <person name="Baruah I.K."/>
            <person name="Amoako-Attah I."/>
            <person name="Bukari Y."/>
            <person name="Meinhardt L.W."/>
            <person name="Bailey B.A."/>
            <person name="Cohen S.P."/>
        </authorList>
    </citation>
    <scope>NUCLEOTIDE SEQUENCE [LARGE SCALE GENOMIC DNA]</scope>
    <source>
        <strain evidence="2 3">MS-2</strain>
    </source>
</reference>
<keyword evidence="3" id="KW-1185">Reference proteome</keyword>
<feature type="chain" id="PRO_5045559522" description="Hydrophobic surface binding protein" evidence="1">
    <location>
        <begin position="18"/>
        <end position="179"/>
    </location>
</feature>
<dbReference type="PANTHER" id="PTHR38123:SF1">
    <property type="entry name" value="HYDROPHOBIC SURFACE BINDING PROTEIN"/>
    <property type="match status" value="1"/>
</dbReference>
<accession>A0ABR3A8Q3</accession>
<dbReference type="PANTHER" id="PTHR38123">
    <property type="entry name" value="CELL WALL SERINE-THREONINE-RICH GALACTOMANNOPROTEIN MP1 (AFU_ORTHOLOGUE AFUA_4G03240)"/>
    <property type="match status" value="1"/>
</dbReference>
<evidence type="ECO:0008006" key="4">
    <source>
        <dbReference type="Google" id="ProtNLM"/>
    </source>
</evidence>